<name>U4TIU6_9LACO</name>
<feature type="transmembrane region" description="Helical" evidence="1">
    <location>
        <begin position="12"/>
        <end position="44"/>
    </location>
</feature>
<keyword evidence="1" id="KW-1133">Transmembrane helix</keyword>
<dbReference type="RefSeq" id="WP_022530573.1">
    <property type="nucleotide sequence ID" value="NZ_KI271604.1"/>
</dbReference>
<dbReference type="HOGENOM" id="CLU_2233064_0_0_9"/>
<keyword evidence="4" id="KW-1185">Reference proteome</keyword>
<protein>
    <recommendedName>
        <fullName evidence="2">SHOCT domain-containing protein</fullName>
    </recommendedName>
</protein>
<dbReference type="Proteomes" id="UP000030647">
    <property type="component" value="Unassembled WGS sequence"/>
</dbReference>
<dbReference type="AlphaFoldDB" id="U4TIU6"/>
<organism evidence="3 4">
    <name type="scientific">Schleiferilactobacillus shenzhenensis LY-73</name>
    <dbReference type="NCBI Taxonomy" id="1231336"/>
    <lineage>
        <taxon>Bacteria</taxon>
        <taxon>Bacillati</taxon>
        <taxon>Bacillota</taxon>
        <taxon>Bacilli</taxon>
        <taxon>Lactobacillales</taxon>
        <taxon>Lactobacillaceae</taxon>
        <taxon>Schleiferilactobacillus</taxon>
    </lineage>
</organism>
<dbReference type="EMBL" id="KI271604">
    <property type="protein sequence ID" value="ERL64124.1"/>
    <property type="molecule type" value="Genomic_DNA"/>
</dbReference>
<keyword evidence="1" id="KW-0812">Transmembrane</keyword>
<dbReference type="InterPro" id="IPR018649">
    <property type="entry name" value="SHOCT"/>
</dbReference>
<accession>U4TIU6</accession>
<keyword evidence="1" id="KW-0472">Membrane</keyword>
<feature type="domain" description="SHOCT" evidence="2">
    <location>
        <begin position="71"/>
        <end position="97"/>
    </location>
</feature>
<evidence type="ECO:0000313" key="3">
    <source>
        <dbReference type="EMBL" id="ERL64124.1"/>
    </source>
</evidence>
<gene>
    <name evidence="3" type="ORF">L248_1566</name>
</gene>
<evidence type="ECO:0000313" key="4">
    <source>
        <dbReference type="Proteomes" id="UP000030647"/>
    </source>
</evidence>
<proteinExistence type="predicted"/>
<sequence>MTKRGSSLGFWGVVGFIVVISFIVTYWYIALGIGVVGGIVFWVLSRNQKKAAAAAAEKARQQQAEADTIAKIKAYKDLLDDGAITQDEYDRKKKDLLGDDWDKF</sequence>
<dbReference type="STRING" id="1231336.L248_1566"/>
<reference evidence="4" key="1">
    <citation type="journal article" date="2013" name="Genome Announc.">
        <title>Whole-Genome Sequencing of Lactobacillus shenzhenensis Strain LY-73T.</title>
        <authorList>
            <person name="Lin Z."/>
            <person name="Liu Z."/>
            <person name="Yang R."/>
            <person name="Zou Y."/>
            <person name="Wan D."/>
            <person name="Chen J."/>
            <person name="Guo M."/>
            <person name="Zhao J."/>
            <person name="Fang C."/>
            <person name="Yang R."/>
            <person name="Liu F."/>
        </authorList>
    </citation>
    <scope>NUCLEOTIDE SEQUENCE [LARGE SCALE GENOMIC DNA]</scope>
    <source>
        <strain evidence="4">LY-73</strain>
    </source>
</reference>
<evidence type="ECO:0000259" key="2">
    <source>
        <dbReference type="Pfam" id="PF09851"/>
    </source>
</evidence>
<dbReference type="eggNOG" id="ENOG5030ADZ">
    <property type="taxonomic scope" value="Bacteria"/>
</dbReference>
<evidence type="ECO:0000256" key="1">
    <source>
        <dbReference type="SAM" id="Phobius"/>
    </source>
</evidence>
<dbReference type="Pfam" id="PF09851">
    <property type="entry name" value="SHOCT"/>
    <property type="match status" value="1"/>
</dbReference>